<protein>
    <submittedName>
        <fullName evidence="1">Uncharacterized protein</fullName>
    </submittedName>
</protein>
<evidence type="ECO:0000313" key="1">
    <source>
        <dbReference type="EMBL" id="KAF4962438.1"/>
    </source>
</evidence>
<accession>A0A8H4TR14</accession>
<evidence type="ECO:0000313" key="2">
    <source>
        <dbReference type="Proteomes" id="UP000622797"/>
    </source>
</evidence>
<dbReference type="EMBL" id="JABEXW010000540">
    <property type="protein sequence ID" value="KAF4962438.1"/>
    <property type="molecule type" value="Genomic_DNA"/>
</dbReference>
<comment type="caution">
    <text evidence="1">The sequence shown here is derived from an EMBL/GenBank/DDBJ whole genome shotgun (WGS) entry which is preliminary data.</text>
</comment>
<gene>
    <name evidence="1" type="ORF">FSARC_9467</name>
</gene>
<dbReference type="AlphaFoldDB" id="A0A8H4TR14"/>
<keyword evidence="2" id="KW-1185">Reference proteome</keyword>
<dbReference type="OrthoDB" id="3513679at2759"/>
<name>A0A8H4TR14_9HYPO</name>
<reference evidence="1" key="2">
    <citation type="submission" date="2020-05" db="EMBL/GenBank/DDBJ databases">
        <authorList>
            <person name="Kim H.-S."/>
            <person name="Proctor R.H."/>
            <person name="Brown D.W."/>
        </authorList>
    </citation>
    <scope>NUCLEOTIDE SEQUENCE</scope>
    <source>
        <strain evidence="1">NRRL 20472</strain>
    </source>
</reference>
<reference evidence="1" key="1">
    <citation type="journal article" date="2020" name="BMC Genomics">
        <title>Correction to: Identification and distribution of gene clusters required for synthesis of sphingolipid metabolism inhibitors in diverse species of the filamentous fungus Fusarium.</title>
        <authorList>
            <person name="Kim H.S."/>
            <person name="Lohmar J.M."/>
            <person name="Busman M."/>
            <person name="Brown D.W."/>
            <person name="Naumann T.A."/>
            <person name="Divon H.H."/>
            <person name="Lysoe E."/>
            <person name="Uhlig S."/>
            <person name="Proctor R.H."/>
        </authorList>
    </citation>
    <scope>NUCLEOTIDE SEQUENCE</scope>
    <source>
        <strain evidence="1">NRRL 20472</strain>
    </source>
</reference>
<dbReference type="Proteomes" id="UP000622797">
    <property type="component" value="Unassembled WGS sequence"/>
</dbReference>
<sequence>MPVLIVLTGEINGLSAPITFDSTAESSETIEYDGKQALRTTFETAIEFVMGLEKRENTALGPHPDPVESTADPKITNYLYGVEQWQARKMGWIKQPLVGPSSQWVKSEKFPRWTGDGAQLRLLEACLGQEYSTHASFEAGVEGLATHT</sequence>
<proteinExistence type="predicted"/>
<organism evidence="1 2">
    <name type="scientific">Fusarium sarcochroum</name>
    <dbReference type="NCBI Taxonomy" id="1208366"/>
    <lineage>
        <taxon>Eukaryota</taxon>
        <taxon>Fungi</taxon>
        <taxon>Dikarya</taxon>
        <taxon>Ascomycota</taxon>
        <taxon>Pezizomycotina</taxon>
        <taxon>Sordariomycetes</taxon>
        <taxon>Hypocreomycetidae</taxon>
        <taxon>Hypocreales</taxon>
        <taxon>Nectriaceae</taxon>
        <taxon>Fusarium</taxon>
        <taxon>Fusarium lateritium species complex</taxon>
    </lineage>
</organism>